<evidence type="ECO:0000313" key="6">
    <source>
        <dbReference type="EMBL" id="KAE9090510.1"/>
    </source>
</evidence>
<evidence type="ECO:0000313" key="13">
    <source>
        <dbReference type="Proteomes" id="UP000437068"/>
    </source>
</evidence>
<dbReference type="Proteomes" id="UP000460718">
    <property type="component" value="Unassembled WGS sequence"/>
</dbReference>
<evidence type="ECO:0000313" key="7">
    <source>
        <dbReference type="EMBL" id="KAE9174877.1"/>
    </source>
</evidence>
<keyword evidence="12" id="KW-1185">Reference proteome</keyword>
<evidence type="ECO:0000313" key="5">
    <source>
        <dbReference type="EMBL" id="KAE9073419.1"/>
    </source>
</evidence>
<evidence type="ECO:0000313" key="10">
    <source>
        <dbReference type="EMBL" id="KAE9278982.1"/>
    </source>
</evidence>
<dbReference type="EMBL" id="QXFW01002782">
    <property type="protein sequence ID" value="KAE8975465.1"/>
    <property type="molecule type" value="Genomic_DNA"/>
</dbReference>
<keyword evidence="1" id="KW-0732">Signal</keyword>
<evidence type="ECO:0000313" key="2">
    <source>
        <dbReference type="EMBL" id="KAE8945885.1"/>
    </source>
</evidence>
<dbReference type="Proteomes" id="UP000433483">
    <property type="component" value="Unassembled WGS sequence"/>
</dbReference>
<evidence type="ECO:0000313" key="14">
    <source>
        <dbReference type="Proteomes" id="UP000440367"/>
    </source>
</evidence>
<evidence type="ECO:0000313" key="9">
    <source>
        <dbReference type="EMBL" id="KAE9250545.1"/>
    </source>
</evidence>
<evidence type="ECO:0000313" key="8">
    <source>
        <dbReference type="EMBL" id="KAE9181328.1"/>
    </source>
</evidence>
<dbReference type="EMBL" id="QXGF01000140">
    <property type="protein sequence ID" value="KAE8945885.1"/>
    <property type="molecule type" value="Genomic_DNA"/>
</dbReference>
<evidence type="ECO:0000313" key="19">
    <source>
        <dbReference type="Proteomes" id="UP000488956"/>
    </source>
</evidence>
<gene>
    <name evidence="10" type="ORF">PF001_g24919</name>
    <name evidence="9" type="ORF">PF002_g4742</name>
    <name evidence="8" type="ORF">PF004_g24575</name>
    <name evidence="7" type="ORF">PF005_g25655</name>
    <name evidence="6" type="ORF">PF006_g25137</name>
    <name evidence="5" type="ORF">PF007_g25809</name>
    <name evidence="2" type="ORF">PF009_g4477</name>
    <name evidence="4" type="ORF">PF010_g25198</name>
    <name evidence="3" type="ORF">PF011_g24457</name>
</gene>
<accession>A0A6A4BUV0</accession>
<evidence type="ECO:0000313" key="11">
    <source>
        <dbReference type="Proteomes" id="UP000429523"/>
    </source>
</evidence>
<feature type="chain" id="PRO_5036381148" description="RxLR effector protein" evidence="1">
    <location>
        <begin position="19"/>
        <end position="123"/>
    </location>
</feature>
<evidence type="ECO:0000313" key="15">
    <source>
        <dbReference type="Proteomes" id="UP000440732"/>
    </source>
</evidence>
<evidence type="ECO:0000313" key="3">
    <source>
        <dbReference type="EMBL" id="KAE8975465.1"/>
    </source>
</evidence>
<dbReference type="Proteomes" id="UP000437068">
    <property type="component" value="Unassembled WGS sequence"/>
</dbReference>
<dbReference type="Proteomes" id="UP000440367">
    <property type="component" value="Unassembled WGS sequence"/>
</dbReference>
<evidence type="ECO:0000313" key="18">
    <source>
        <dbReference type="Proteomes" id="UP000476176"/>
    </source>
</evidence>
<dbReference type="Proteomes" id="UP000429523">
    <property type="component" value="Unassembled WGS sequence"/>
</dbReference>
<dbReference type="AlphaFoldDB" id="A0A6A4BUV0"/>
<reference evidence="11 12" key="1">
    <citation type="submission" date="2018-08" db="EMBL/GenBank/DDBJ databases">
        <title>Genomic investigation of the strawberry pathogen Phytophthora fragariae indicates pathogenicity is determined by transcriptional variation in three key races.</title>
        <authorList>
            <person name="Adams T.M."/>
            <person name="Armitage A.D."/>
            <person name="Sobczyk M.K."/>
            <person name="Bates H.J."/>
            <person name="Dunwell J.M."/>
            <person name="Nellist C.F."/>
            <person name="Harrison R.J."/>
        </authorList>
    </citation>
    <scope>NUCLEOTIDE SEQUENCE [LARGE SCALE GENOMIC DNA]</scope>
    <source>
        <strain evidence="10 13">A4</strain>
        <strain evidence="9 14">BC-1</strain>
        <strain evidence="8 18">BC-23</strain>
        <strain evidence="7 12">NOV-27</strain>
        <strain evidence="6 15">NOV-5</strain>
        <strain evidence="5 16">NOV-71</strain>
        <strain evidence="2 11">NOV-9</strain>
        <strain evidence="4 19">ONT-3</strain>
        <strain evidence="3 17">SCRP245</strain>
    </source>
</reference>
<protein>
    <recommendedName>
        <fullName evidence="20">RxLR effector protein</fullName>
    </recommendedName>
</protein>
<dbReference type="EMBL" id="QXFZ01002828">
    <property type="protein sequence ID" value="KAE9073419.1"/>
    <property type="molecule type" value="Genomic_DNA"/>
</dbReference>
<evidence type="ECO:0000313" key="4">
    <source>
        <dbReference type="EMBL" id="KAE9073143.1"/>
    </source>
</evidence>
<dbReference type="Proteomes" id="UP000440732">
    <property type="component" value="Unassembled WGS sequence"/>
</dbReference>
<evidence type="ECO:0000256" key="1">
    <source>
        <dbReference type="SAM" id="SignalP"/>
    </source>
</evidence>
<dbReference type="EMBL" id="QXFX01002849">
    <property type="protein sequence ID" value="KAE9073143.1"/>
    <property type="molecule type" value="Genomic_DNA"/>
</dbReference>
<evidence type="ECO:0000313" key="16">
    <source>
        <dbReference type="Proteomes" id="UP000441208"/>
    </source>
</evidence>
<sequence length="123" mass="13876">MRVSYVLLAIAAALVANCQVTSRGFCASTALVLTTKRVFDIKKLFDVKILLGLGKAVKNVEDDFAMQTIANMLTSKATKKKMFKKWDKGYTLEGVKKQLQEYLKHKPVADLFADYSKRRVLLK</sequence>
<dbReference type="Proteomes" id="UP000476176">
    <property type="component" value="Unassembled WGS sequence"/>
</dbReference>
<dbReference type="EMBL" id="QXGB01002805">
    <property type="protein sequence ID" value="KAE9174877.1"/>
    <property type="molecule type" value="Genomic_DNA"/>
</dbReference>
<dbReference type="EMBL" id="QXGD01000149">
    <property type="protein sequence ID" value="KAE9250545.1"/>
    <property type="molecule type" value="Genomic_DNA"/>
</dbReference>
<dbReference type="EMBL" id="QXGA01002890">
    <property type="protein sequence ID" value="KAE9090510.1"/>
    <property type="molecule type" value="Genomic_DNA"/>
</dbReference>
<organism evidence="10 13">
    <name type="scientific">Phytophthora fragariae</name>
    <dbReference type="NCBI Taxonomy" id="53985"/>
    <lineage>
        <taxon>Eukaryota</taxon>
        <taxon>Sar</taxon>
        <taxon>Stramenopiles</taxon>
        <taxon>Oomycota</taxon>
        <taxon>Peronosporomycetes</taxon>
        <taxon>Peronosporales</taxon>
        <taxon>Peronosporaceae</taxon>
        <taxon>Phytophthora</taxon>
    </lineage>
</organism>
<dbReference type="OrthoDB" id="107187at2759"/>
<feature type="signal peptide" evidence="1">
    <location>
        <begin position="1"/>
        <end position="18"/>
    </location>
</feature>
<name>A0A6A4BUV0_9STRA</name>
<comment type="caution">
    <text evidence="10">The sequence shown here is derived from an EMBL/GenBank/DDBJ whole genome shotgun (WGS) entry which is preliminary data.</text>
</comment>
<dbReference type="EMBL" id="QXGE01002814">
    <property type="protein sequence ID" value="KAE9278982.1"/>
    <property type="molecule type" value="Genomic_DNA"/>
</dbReference>
<evidence type="ECO:0008006" key="20">
    <source>
        <dbReference type="Google" id="ProtNLM"/>
    </source>
</evidence>
<dbReference type="EMBL" id="QXGC01002831">
    <property type="protein sequence ID" value="KAE9181328.1"/>
    <property type="molecule type" value="Genomic_DNA"/>
</dbReference>
<evidence type="ECO:0000313" key="12">
    <source>
        <dbReference type="Proteomes" id="UP000433483"/>
    </source>
</evidence>
<dbReference type="Proteomes" id="UP000488956">
    <property type="component" value="Unassembled WGS sequence"/>
</dbReference>
<proteinExistence type="predicted"/>
<evidence type="ECO:0000313" key="17">
    <source>
        <dbReference type="Proteomes" id="UP000460718"/>
    </source>
</evidence>
<dbReference type="Proteomes" id="UP000441208">
    <property type="component" value="Unassembled WGS sequence"/>
</dbReference>